<evidence type="ECO:0000259" key="2">
    <source>
        <dbReference type="Pfam" id="PF02769"/>
    </source>
</evidence>
<feature type="domain" description="PurM-like C-terminal" evidence="2">
    <location>
        <begin position="156"/>
        <end position="277"/>
    </location>
</feature>
<dbReference type="Pfam" id="PF00586">
    <property type="entry name" value="AIRS"/>
    <property type="match status" value="1"/>
</dbReference>
<dbReference type="PIRSF" id="PIRSF005303">
    <property type="entry name" value="Thiam_monoph_kin"/>
    <property type="match status" value="1"/>
</dbReference>
<accession>A0A0F9JLI9</accession>
<dbReference type="SUPFAM" id="SSF56042">
    <property type="entry name" value="PurM C-terminal domain-like"/>
    <property type="match status" value="1"/>
</dbReference>
<dbReference type="AlphaFoldDB" id="A0A0F9JLI9"/>
<dbReference type="PANTHER" id="PTHR30270">
    <property type="entry name" value="THIAMINE-MONOPHOSPHATE KINASE"/>
    <property type="match status" value="1"/>
</dbReference>
<dbReference type="SUPFAM" id="SSF55326">
    <property type="entry name" value="PurM N-terminal domain-like"/>
    <property type="match status" value="1"/>
</dbReference>
<sequence length="335" mass="35728">MRLSALGELALVERIRGRFRDLRRGRLLRGIGDDAAVIGLPQGGKLLATTDLMAEGVHFDLKLETPYQLGFKLVSLNVSDIYAMGGSPLQVLLALALPPETDTGFLDMFMDGVRNALDLYGASLAGGDLSGSTDAMTLTATVIGQAAKPVLRSGARAGDWLYVTGPLGDSACGLELLKKIGRPVDLHAKSVRGPLPWKTMKPLIERHVLPVARRPGAWLKSARAMIDISDGLALDLKRLCIESGVGALVDMESLPVSAAMRKAAPVLGLDPLELALSGGEDYELLFAGRGTVRGRAIRIGEIVKGKEIRMNCPDGKKMPLEPKGYMHFNLNKGGG</sequence>
<dbReference type="Pfam" id="PF02769">
    <property type="entry name" value="AIRS_C"/>
    <property type="match status" value="1"/>
</dbReference>
<dbReference type="InterPro" id="IPR036921">
    <property type="entry name" value="PurM-like_N_sf"/>
</dbReference>
<protein>
    <recommendedName>
        <fullName evidence="4">PurM-like N-terminal domain-containing protein</fullName>
    </recommendedName>
</protein>
<evidence type="ECO:0008006" key="4">
    <source>
        <dbReference type="Google" id="ProtNLM"/>
    </source>
</evidence>
<comment type="caution">
    <text evidence="3">The sequence shown here is derived from an EMBL/GenBank/DDBJ whole genome shotgun (WGS) entry which is preliminary data.</text>
</comment>
<proteinExistence type="inferred from homology"/>
<dbReference type="InterPro" id="IPR036676">
    <property type="entry name" value="PurM-like_C_sf"/>
</dbReference>
<evidence type="ECO:0000259" key="1">
    <source>
        <dbReference type="Pfam" id="PF00586"/>
    </source>
</evidence>
<dbReference type="CDD" id="cd02194">
    <property type="entry name" value="ThiL"/>
    <property type="match status" value="1"/>
</dbReference>
<organism evidence="3">
    <name type="scientific">marine sediment metagenome</name>
    <dbReference type="NCBI Taxonomy" id="412755"/>
    <lineage>
        <taxon>unclassified sequences</taxon>
        <taxon>metagenomes</taxon>
        <taxon>ecological metagenomes</taxon>
    </lineage>
</organism>
<dbReference type="HAMAP" id="MF_02128">
    <property type="entry name" value="TMP_kinase"/>
    <property type="match status" value="1"/>
</dbReference>
<reference evidence="3" key="1">
    <citation type="journal article" date="2015" name="Nature">
        <title>Complex archaea that bridge the gap between prokaryotes and eukaryotes.</title>
        <authorList>
            <person name="Spang A."/>
            <person name="Saw J.H."/>
            <person name="Jorgensen S.L."/>
            <person name="Zaremba-Niedzwiedzka K."/>
            <person name="Martijn J."/>
            <person name="Lind A.E."/>
            <person name="van Eijk R."/>
            <person name="Schleper C."/>
            <person name="Guy L."/>
            <person name="Ettema T.J."/>
        </authorList>
    </citation>
    <scope>NUCLEOTIDE SEQUENCE</scope>
</reference>
<dbReference type="PANTHER" id="PTHR30270:SF0">
    <property type="entry name" value="THIAMINE-MONOPHOSPHATE KINASE"/>
    <property type="match status" value="1"/>
</dbReference>
<dbReference type="EMBL" id="LAZR01017589">
    <property type="protein sequence ID" value="KKL99787.1"/>
    <property type="molecule type" value="Genomic_DNA"/>
</dbReference>
<dbReference type="GO" id="GO:0009030">
    <property type="term" value="F:thiamine-phosphate kinase activity"/>
    <property type="evidence" value="ECO:0007669"/>
    <property type="project" value="InterPro"/>
</dbReference>
<dbReference type="Gene3D" id="3.90.650.10">
    <property type="entry name" value="PurM-like C-terminal domain"/>
    <property type="match status" value="1"/>
</dbReference>
<name>A0A0F9JLI9_9ZZZZ</name>
<dbReference type="GO" id="GO:0009228">
    <property type="term" value="P:thiamine biosynthetic process"/>
    <property type="evidence" value="ECO:0007669"/>
    <property type="project" value="InterPro"/>
</dbReference>
<dbReference type="InterPro" id="IPR016188">
    <property type="entry name" value="PurM-like_N"/>
</dbReference>
<evidence type="ECO:0000313" key="3">
    <source>
        <dbReference type="EMBL" id="KKL99787.1"/>
    </source>
</evidence>
<dbReference type="NCBIfam" id="TIGR01379">
    <property type="entry name" value="thiL"/>
    <property type="match status" value="1"/>
</dbReference>
<feature type="domain" description="PurM-like N-terminal" evidence="1">
    <location>
        <begin position="32"/>
        <end position="145"/>
    </location>
</feature>
<dbReference type="InterPro" id="IPR010918">
    <property type="entry name" value="PurM-like_C_dom"/>
</dbReference>
<dbReference type="Gene3D" id="3.30.1330.10">
    <property type="entry name" value="PurM-like, N-terminal domain"/>
    <property type="match status" value="1"/>
</dbReference>
<dbReference type="InterPro" id="IPR006283">
    <property type="entry name" value="ThiL-like"/>
</dbReference>
<gene>
    <name evidence="3" type="ORF">LCGC14_1810930</name>
</gene>